<evidence type="ECO:0000313" key="2">
    <source>
        <dbReference type="Proteomes" id="UP000092462"/>
    </source>
</evidence>
<evidence type="ECO:0000313" key="1">
    <source>
        <dbReference type="EnsemblMetazoa" id="PPAI005714-PA"/>
    </source>
</evidence>
<dbReference type="Proteomes" id="UP000092462">
    <property type="component" value="Unassembled WGS sequence"/>
</dbReference>
<dbReference type="GO" id="GO:0009166">
    <property type="term" value="P:nucleotide catabolic process"/>
    <property type="evidence" value="ECO:0007669"/>
    <property type="project" value="InterPro"/>
</dbReference>
<protein>
    <submittedName>
        <fullName evidence="1">Uncharacterized protein</fullName>
    </submittedName>
</protein>
<keyword evidence="2" id="KW-1185">Reference proteome</keyword>
<dbReference type="SUPFAM" id="SSF56300">
    <property type="entry name" value="Metallo-dependent phosphatases"/>
    <property type="match status" value="1"/>
</dbReference>
<dbReference type="VEuPathDB" id="VectorBase:PPAPM1_003409"/>
<accession>A0A1B0DCU3</accession>
<reference evidence="1" key="1">
    <citation type="submission" date="2022-08" db="UniProtKB">
        <authorList>
            <consortium name="EnsemblMetazoa"/>
        </authorList>
    </citation>
    <scope>IDENTIFICATION</scope>
    <source>
        <strain evidence="1">Israel</strain>
    </source>
</reference>
<dbReference type="EnsemblMetazoa" id="PPAI005714-RA">
    <property type="protein sequence ID" value="PPAI005714-PA"/>
    <property type="gene ID" value="PPAI005714"/>
</dbReference>
<organism evidence="1 2">
    <name type="scientific">Phlebotomus papatasi</name>
    <name type="common">Sandfly</name>
    <dbReference type="NCBI Taxonomy" id="29031"/>
    <lineage>
        <taxon>Eukaryota</taxon>
        <taxon>Metazoa</taxon>
        <taxon>Ecdysozoa</taxon>
        <taxon>Arthropoda</taxon>
        <taxon>Hexapoda</taxon>
        <taxon>Insecta</taxon>
        <taxon>Pterygota</taxon>
        <taxon>Neoptera</taxon>
        <taxon>Endopterygota</taxon>
        <taxon>Diptera</taxon>
        <taxon>Nematocera</taxon>
        <taxon>Psychodoidea</taxon>
        <taxon>Psychodidae</taxon>
        <taxon>Phlebotomus</taxon>
        <taxon>Phlebotomus</taxon>
    </lineage>
</organism>
<dbReference type="VEuPathDB" id="VectorBase:PPAI005714"/>
<dbReference type="GO" id="GO:0016787">
    <property type="term" value="F:hydrolase activity"/>
    <property type="evidence" value="ECO:0007669"/>
    <property type="project" value="InterPro"/>
</dbReference>
<dbReference type="PANTHER" id="PTHR11575:SF48">
    <property type="entry name" value="5'-NUCLEOTIDASE"/>
    <property type="match status" value="1"/>
</dbReference>
<name>A0A1B0DCU3_PHLPP</name>
<dbReference type="InterPro" id="IPR029052">
    <property type="entry name" value="Metallo-depent_PP-like"/>
</dbReference>
<dbReference type="InterPro" id="IPR006179">
    <property type="entry name" value="5_nucleotidase/apyrase"/>
</dbReference>
<dbReference type="PANTHER" id="PTHR11575">
    <property type="entry name" value="5'-NUCLEOTIDASE-RELATED"/>
    <property type="match status" value="1"/>
</dbReference>
<proteinExistence type="predicted"/>
<sequence length="125" mass="13449">ASIEVREAGKRAVTTLQNTHPTSVLARREAGMEPVSEKETAVSSIVHCNSHSPHREIPAASKDAITILHFNDVYNIEPNSAAEPIGGAARFATAINSFRDLKPLVLFSGDAFSPSMLSTYTQELS</sequence>
<dbReference type="Gene3D" id="3.60.21.10">
    <property type="match status" value="1"/>
</dbReference>
<dbReference type="EMBL" id="AJVK01014232">
    <property type="status" value="NOT_ANNOTATED_CDS"/>
    <property type="molecule type" value="Genomic_DNA"/>
</dbReference>
<dbReference type="AlphaFoldDB" id="A0A1B0DCU3"/>